<accession>A0ABX5XKT1</accession>
<evidence type="ECO:0000313" key="1">
    <source>
        <dbReference type="EMBL" id="QDV81565.1"/>
    </source>
</evidence>
<dbReference type="EMBL" id="CP036432">
    <property type="protein sequence ID" value="QDV81565.1"/>
    <property type="molecule type" value="Genomic_DNA"/>
</dbReference>
<gene>
    <name evidence="1" type="ORF">TBK1r_04830</name>
</gene>
<sequence length="248" mass="27426">MCWCVKFRRTGLSVVHTFRFRLLATTLILAWSIQWSPAGPPRWWTRCKGDCGATCHCQDATDSARKPAAPQCPPQPVRTSPLLGQLKPNRVLIVAPLDGQDRLKEQMALMQTLAGALRAKAGVDVVESPRRVCEACFPIHSGRFDERKLVELGNQHFVDTVLYCNIESIDAYSPMRLEIQFLAINVAQSVAIVSGSHSFDLADPAMRECFFAAMNADPAVDTTLKNSPTRLIDFGATRVAAALARTWK</sequence>
<evidence type="ECO:0000313" key="2">
    <source>
        <dbReference type="Proteomes" id="UP000318081"/>
    </source>
</evidence>
<protein>
    <submittedName>
        <fullName evidence="1">Uncharacterized protein</fullName>
    </submittedName>
</protein>
<dbReference type="Proteomes" id="UP000318081">
    <property type="component" value="Chromosome"/>
</dbReference>
<proteinExistence type="predicted"/>
<reference evidence="1 2" key="1">
    <citation type="submission" date="2019-02" db="EMBL/GenBank/DDBJ databases">
        <title>Deep-cultivation of Planctomycetes and their phenomic and genomic characterization uncovers novel biology.</title>
        <authorList>
            <person name="Wiegand S."/>
            <person name="Jogler M."/>
            <person name="Boedeker C."/>
            <person name="Pinto D."/>
            <person name="Vollmers J."/>
            <person name="Rivas-Marin E."/>
            <person name="Kohn T."/>
            <person name="Peeters S.H."/>
            <person name="Heuer A."/>
            <person name="Rast P."/>
            <person name="Oberbeckmann S."/>
            <person name="Bunk B."/>
            <person name="Jeske O."/>
            <person name="Meyerdierks A."/>
            <person name="Storesund J.E."/>
            <person name="Kallscheuer N."/>
            <person name="Luecker S."/>
            <person name="Lage O.M."/>
            <person name="Pohl T."/>
            <person name="Merkel B.J."/>
            <person name="Hornburger P."/>
            <person name="Mueller R.-W."/>
            <person name="Bruemmer F."/>
            <person name="Labrenz M."/>
            <person name="Spormann A.M."/>
            <person name="Op den Camp H."/>
            <person name="Overmann J."/>
            <person name="Amann R."/>
            <person name="Jetten M.S.M."/>
            <person name="Mascher T."/>
            <person name="Medema M.H."/>
            <person name="Devos D.P."/>
            <person name="Kaster A.-K."/>
            <person name="Ovreas L."/>
            <person name="Rohde M."/>
            <person name="Galperin M.Y."/>
            <person name="Jogler C."/>
        </authorList>
    </citation>
    <scope>NUCLEOTIDE SEQUENCE [LARGE SCALE GENOMIC DNA]</scope>
    <source>
        <strain evidence="1 2">TBK1r</strain>
    </source>
</reference>
<organism evidence="1 2">
    <name type="scientific">Stieleria magnilauensis</name>
    <dbReference type="NCBI Taxonomy" id="2527963"/>
    <lineage>
        <taxon>Bacteria</taxon>
        <taxon>Pseudomonadati</taxon>
        <taxon>Planctomycetota</taxon>
        <taxon>Planctomycetia</taxon>
        <taxon>Pirellulales</taxon>
        <taxon>Pirellulaceae</taxon>
        <taxon>Stieleria</taxon>
    </lineage>
</organism>
<keyword evidence="2" id="KW-1185">Reference proteome</keyword>
<name>A0ABX5XKT1_9BACT</name>